<protein>
    <recommendedName>
        <fullName evidence="3">DUF2383 domain-containing protein</fullName>
    </recommendedName>
</protein>
<evidence type="ECO:0000313" key="2">
    <source>
        <dbReference type="Proteomes" id="UP001454489"/>
    </source>
</evidence>
<evidence type="ECO:0000313" key="1">
    <source>
        <dbReference type="EMBL" id="MEQ2556781.1"/>
    </source>
</evidence>
<sequence length="144" mass="16349">MKNQNTIELLKECDAGTKMAVASIDEVLDFVHDDNLKNLLTESKEHHETLGNELHSLLSEYNSSDKEPNPIAKGMSWMKTNMKLSMDSSDASIADLMTEGCNMGVKSLYKYRNQYEDADKKALDICDRLIKIEEKLCEGMHPYL</sequence>
<accession>A0ABV1HC14</accession>
<evidence type="ECO:0008006" key="3">
    <source>
        <dbReference type="Google" id="ProtNLM"/>
    </source>
</evidence>
<comment type="caution">
    <text evidence="1">The sequence shown here is derived from an EMBL/GenBank/DDBJ whole genome shotgun (WGS) entry which is preliminary data.</text>
</comment>
<dbReference type="Gene3D" id="1.20.1260.10">
    <property type="match status" value="1"/>
</dbReference>
<keyword evidence="2" id="KW-1185">Reference proteome</keyword>
<proteinExistence type="predicted"/>
<gene>
    <name evidence="1" type="ORF">WMO43_02645</name>
</gene>
<dbReference type="Proteomes" id="UP001454489">
    <property type="component" value="Unassembled WGS sequence"/>
</dbReference>
<organism evidence="1 2">
    <name type="scientific">Maccoyibacter intestinihominis</name>
    <dbReference type="NCBI Taxonomy" id="3133499"/>
    <lineage>
        <taxon>Bacteria</taxon>
        <taxon>Bacillati</taxon>
        <taxon>Bacillota</taxon>
        <taxon>Clostridia</taxon>
        <taxon>Lachnospirales</taxon>
        <taxon>Lachnospiraceae</taxon>
        <taxon>Maccoyibacter</taxon>
    </lineage>
</organism>
<name>A0ABV1HC14_9FIRM</name>
<reference evidence="1 2" key="1">
    <citation type="submission" date="2024-03" db="EMBL/GenBank/DDBJ databases">
        <title>Human intestinal bacterial collection.</title>
        <authorList>
            <person name="Pauvert C."/>
            <person name="Hitch T.C.A."/>
            <person name="Clavel T."/>
        </authorList>
    </citation>
    <scope>NUCLEOTIDE SEQUENCE [LARGE SCALE GENOMIC DNA]</scope>
    <source>
        <strain evidence="1 2">CLA-AA-H185</strain>
    </source>
</reference>
<dbReference type="InterPro" id="IPR012347">
    <property type="entry name" value="Ferritin-like"/>
</dbReference>
<dbReference type="EMBL" id="JBBMEX010000002">
    <property type="protein sequence ID" value="MEQ2556781.1"/>
    <property type="molecule type" value="Genomic_DNA"/>
</dbReference>
<dbReference type="RefSeq" id="WP_353529836.1">
    <property type="nucleotide sequence ID" value="NZ_JBBMEX010000002.1"/>
</dbReference>